<proteinExistence type="predicted"/>
<dbReference type="Proteomes" id="UP001352852">
    <property type="component" value="Unassembled WGS sequence"/>
</dbReference>
<evidence type="ECO:0000313" key="2">
    <source>
        <dbReference type="EMBL" id="MED6286584.1"/>
    </source>
</evidence>
<reference evidence="2 3" key="1">
    <citation type="submission" date="2021-06" db="EMBL/GenBank/DDBJ databases">
        <authorList>
            <person name="Palmer J.M."/>
        </authorList>
    </citation>
    <scope>NUCLEOTIDE SEQUENCE [LARGE SCALE GENOMIC DNA]</scope>
    <source>
        <strain evidence="2 3">CL_MEX2019</strain>
        <tissue evidence="2">Muscle</tissue>
    </source>
</reference>
<feature type="compositionally biased region" description="Basic and acidic residues" evidence="1">
    <location>
        <begin position="69"/>
        <end position="78"/>
    </location>
</feature>
<dbReference type="EMBL" id="JAHUTJ010057797">
    <property type="protein sequence ID" value="MED6286584.1"/>
    <property type="molecule type" value="Genomic_DNA"/>
</dbReference>
<gene>
    <name evidence="2" type="ORF">CHARACLAT_007515</name>
</gene>
<protein>
    <submittedName>
        <fullName evidence="2">Uncharacterized protein</fullName>
    </submittedName>
</protein>
<comment type="caution">
    <text evidence="2">The sequence shown here is derived from an EMBL/GenBank/DDBJ whole genome shotgun (WGS) entry which is preliminary data.</text>
</comment>
<sequence>VHIWRMVVKAQEIIFGAHDETHCEEVNASAIFFSNHPPRRIVSPPLVFCSPLSLFPTPGEEEDGGGGTKQERMKYGCG</sequence>
<keyword evidence="3" id="KW-1185">Reference proteome</keyword>
<organism evidence="2 3">
    <name type="scientific">Characodon lateralis</name>
    <dbReference type="NCBI Taxonomy" id="208331"/>
    <lineage>
        <taxon>Eukaryota</taxon>
        <taxon>Metazoa</taxon>
        <taxon>Chordata</taxon>
        <taxon>Craniata</taxon>
        <taxon>Vertebrata</taxon>
        <taxon>Euteleostomi</taxon>
        <taxon>Actinopterygii</taxon>
        <taxon>Neopterygii</taxon>
        <taxon>Teleostei</taxon>
        <taxon>Neoteleostei</taxon>
        <taxon>Acanthomorphata</taxon>
        <taxon>Ovalentaria</taxon>
        <taxon>Atherinomorphae</taxon>
        <taxon>Cyprinodontiformes</taxon>
        <taxon>Goodeidae</taxon>
        <taxon>Characodon</taxon>
    </lineage>
</organism>
<name>A0ABU7EKY7_9TELE</name>
<evidence type="ECO:0000313" key="3">
    <source>
        <dbReference type="Proteomes" id="UP001352852"/>
    </source>
</evidence>
<accession>A0ABU7EKY7</accession>
<feature type="non-terminal residue" evidence="2">
    <location>
        <position position="1"/>
    </location>
</feature>
<evidence type="ECO:0000256" key="1">
    <source>
        <dbReference type="SAM" id="MobiDB-lite"/>
    </source>
</evidence>
<feature type="region of interest" description="Disordered" evidence="1">
    <location>
        <begin position="58"/>
        <end position="78"/>
    </location>
</feature>